<sequence length="422" mass="44530">MSESWRGRRLELRLGNPGHGGFCVARHDGRVVFVRHGLPGELVLAEVNEDRGGSFCRADVIEVVEASADRVPALCPVSGPGGAGCCDYSHATLAAQRGMKASIVAEQLRRIAGIERDVEVGVLGGTGDGGGWRTRVRLAVDEHGRAGVHGYRSGSVLADLRCPQPVSGALDGVSERSWRPGAELAVAVDSDGVRHVVELSPARVSGTGRRSPGRRGAMARRAATNTQRAQRVAMGTGRVVERVGGRAWELDAVGFWQAHRGAAEAYSSVVAEWSDASAGALAWDLYSGAGVFAARLADQVGESGTVVAVESSREAVRDGKAALADLAVVQFHAARVENVLADVAGAPEVVVLDPPRSGAGREIVTAVAQQNPQRVVHIGCDPAAFARDVSLYREQGYRLTDLRAYDAFPLTHHVEVVGLLTR</sequence>
<dbReference type="Gene3D" id="3.40.50.150">
    <property type="entry name" value="Vaccinia Virus protein VP39"/>
    <property type="match status" value="1"/>
</dbReference>
<feature type="compositionally biased region" description="Low complexity" evidence="5">
    <location>
        <begin position="203"/>
        <end position="228"/>
    </location>
</feature>
<dbReference type="PROSITE" id="PS50926">
    <property type="entry name" value="TRAM"/>
    <property type="match status" value="1"/>
</dbReference>
<evidence type="ECO:0000256" key="1">
    <source>
        <dbReference type="ARBA" id="ARBA00022603"/>
    </source>
</evidence>
<evidence type="ECO:0000313" key="7">
    <source>
        <dbReference type="EMBL" id="MBJ8341385.1"/>
    </source>
</evidence>
<dbReference type="EMBL" id="JAEMNV010000007">
    <property type="protein sequence ID" value="MBJ8341385.1"/>
    <property type="molecule type" value="Genomic_DNA"/>
</dbReference>
<evidence type="ECO:0000313" key="8">
    <source>
        <dbReference type="Proteomes" id="UP000655868"/>
    </source>
</evidence>
<evidence type="ECO:0000259" key="6">
    <source>
        <dbReference type="PROSITE" id="PS50926"/>
    </source>
</evidence>
<dbReference type="PANTHER" id="PTHR11061:SF30">
    <property type="entry name" value="TRNA (URACIL(54)-C(5))-METHYLTRANSFERASE"/>
    <property type="match status" value="1"/>
</dbReference>
<feature type="region of interest" description="Disordered" evidence="5">
    <location>
        <begin position="202"/>
        <end position="228"/>
    </location>
</feature>
<dbReference type="SUPFAM" id="SSF53335">
    <property type="entry name" value="S-adenosyl-L-methionine-dependent methyltransferases"/>
    <property type="match status" value="1"/>
</dbReference>
<dbReference type="Gene3D" id="2.40.50.140">
    <property type="entry name" value="Nucleic acid-binding proteins"/>
    <property type="match status" value="1"/>
</dbReference>
<proteinExistence type="inferred from homology"/>
<dbReference type="GO" id="GO:0070475">
    <property type="term" value="P:rRNA base methylation"/>
    <property type="evidence" value="ECO:0007669"/>
    <property type="project" value="TreeGrafter"/>
</dbReference>
<dbReference type="InterPro" id="IPR010280">
    <property type="entry name" value="U5_MeTrfase_fam"/>
</dbReference>
<feature type="binding site" evidence="4">
    <location>
        <position position="286"/>
    </location>
    <ligand>
        <name>S-adenosyl-L-methionine</name>
        <dbReference type="ChEBI" id="CHEBI:59789"/>
    </ligand>
</feature>
<dbReference type="InterPro" id="IPR002792">
    <property type="entry name" value="TRAM_dom"/>
</dbReference>
<organism evidence="7 8">
    <name type="scientific">Antrihabitans stalagmiti</name>
    <dbReference type="NCBI Taxonomy" id="2799499"/>
    <lineage>
        <taxon>Bacteria</taxon>
        <taxon>Bacillati</taxon>
        <taxon>Actinomycetota</taxon>
        <taxon>Actinomycetes</taxon>
        <taxon>Mycobacteriales</taxon>
        <taxon>Nocardiaceae</taxon>
        <taxon>Antrihabitans</taxon>
    </lineage>
</organism>
<evidence type="ECO:0000256" key="5">
    <source>
        <dbReference type="SAM" id="MobiDB-lite"/>
    </source>
</evidence>
<reference evidence="7" key="1">
    <citation type="submission" date="2020-12" db="EMBL/GenBank/DDBJ databases">
        <title>Antrihabitans popcorni sp. nov. and Antrihabitans auranticaus sp. nov., isolated from a larva cave.</title>
        <authorList>
            <person name="Lee S.D."/>
            <person name="Kim I.S."/>
        </authorList>
    </citation>
    <scope>NUCLEOTIDE SEQUENCE</scope>
    <source>
        <strain evidence="7">YC3-6</strain>
    </source>
</reference>
<dbReference type="AlphaFoldDB" id="A0A934U5C0"/>
<name>A0A934U5C0_9NOCA</name>
<dbReference type="GO" id="GO:0070041">
    <property type="term" value="F:rRNA (uridine-C5-)-methyltransferase activity"/>
    <property type="evidence" value="ECO:0007669"/>
    <property type="project" value="TreeGrafter"/>
</dbReference>
<feature type="binding site" evidence="4">
    <location>
        <position position="353"/>
    </location>
    <ligand>
        <name>S-adenosyl-L-methionine</name>
        <dbReference type="ChEBI" id="CHEBI:59789"/>
    </ligand>
</feature>
<dbReference type="RefSeq" id="WP_199706266.1">
    <property type="nucleotide sequence ID" value="NZ_JAEMNV010000007.1"/>
</dbReference>
<dbReference type="CDD" id="cd02440">
    <property type="entry name" value="AdoMet_MTases"/>
    <property type="match status" value="1"/>
</dbReference>
<feature type="binding site" evidence="4">
    <location>
        <position position="257"/>
    </location>
    <ligand>
        <name>S-adenosyl-L-methionine</name>
        <dbReference type="ChEBI" id="CHEBI:59789"/>
    </ligand>
</feature>
<evidence type="ECO:0000256" key="2">
    <source>
        <dbReference type="ARBA" id="ARBA00022679"/>
    </source>
</evidence>
<dbReference type="Pfam" id="PF05958">
    <property type="entry name" value="tRNA_U5-meth_tr"/>
    <property type="match status" value="1"/>
</dbReference>
<dbReference type="Pfam" id="PF01938">
    <property type="entry name" value="TRAM"/>
    <property type="match status" value="1"/>
</dbReference>
<feature type="binding site" evidence="4">
    <location>
        <position position="310"/>
    </location>
    <ligand>
        <name>S-adenosyl-L-methionine</name>
        <dbReference type="ChEBI" id="CHEBI:59789"/>
    </ligand>
</feature>
<keyword evidence="2 4" id="KW-0808">Transferase</keyword>
<keyword evidence="3 4" id="KW-0949">S-adenosyl-L-methionine</keyword>
<comment type="similarity">
    <text evidence="4">Belongs to the class I-like SAM-binding methyltransferase superfamily. RNA M5U methyltransferase family.</text>
</comment>
<dbReference type="Proteomes" id="UP000655868">
    <property type="component" value="Unassembled WGS sequence"/>
</dbReference>
<gene>
    <name evidence="7" type="ORF">JGU71_21085</name>
</gene>
<accession>A0A934U5C0</accession>
<feature type="active site" description="Nucleophile" evidence="4">
    <location>
        <position position="380"/>
    </location>
</feature>
<comment type="caution">
    <text evidence="7">The sequence shown here is derived from an EMBL/GenBank/DDBJ whole genome shotgun (WGS) entry which is preliminary data.</text>
</comment>
<keyword evidence="8" id="KW-1185">Reference proteome</keyword>
<evidence type="ECO:0000256" key="3">
    <source>
        <dbReference type="ARBA" id="ARBA00022691"/>
    </source>
</evidence>
<dbReference type="InterPro" id="IPR029063">
    <property type="entry name" value="SAM-dependent_MTases_sf"/>
</dbReference>
<dbReference type="SUPFAM" id="SSF50249">
    <property type="entry name" value="Nucleic acid-binding proteins"/>
    <property type="match status" value="1"/>
</dbReference>
<protein>
    <submittedName>
        <fullName evidence="7">Class I SAM-dependent RNA methyltransferase</fullName>
    </submittedName>
</protein>
<keyword evidence="1 4" id="KW-0489">Methyltransferase</keyword>
<feature type="domain" description="TRAM" evidence="6">
    <location>
        <begin position="3"/>
        <end position="62"/>
    </location>
</feature>
<dbReference type="InterPro" id="IPR012340">
    <property type="entry name" value="NA-bd_OB-fold"/>
</dbReference>
<dbReference type="Gene3D" id="2.40.50.1070">
    <property type="match status" value="1"/>
</dbReference>
<dbReference type="PANTHER" id="PTHR11061">
    <property type="entry name" value="RNA M5U METHYLTRANSFERASE"/>
    <property type="match status" value="1"/>
</dbReference>
<dbReference type="PROSITE" id="PS51687">
    <property type="entry name" value="SAM_MT_RNA_M5U"/>
    <property type="match status" value="1"/>
</dbReference>
<evidence type="ECO:0000256" key="4">
    <source>
        <dbReference type="PROSITE-ProRule" id="PRU01024"/>
    </source>
</evidence>